<keyword evidence="2" id="KW-1185">Reference proteome</keyword>
<gene>
    <name evidence="1" type="ORF">CRHIZ90672A_00008602</name>
</gene>
<evidence type="ECO:0000313" key="1">
    <source>
        <dbReference type="EMBL" id="CAH0033230.1"/>
    </source>
</evidence>
<dbReference type="EMBL" id="CABFNQ020000747">
    <property type="protein sequence ID" value="CAH0033230.1"/>
    <property type="molecule type" value="Genomic_DNA"/>
</dbReference>
<proteinExistence type="predicted"/>
<name>A0A9N9VYS5_9HYPO</name>
<dbReference type="Proteomes" id="UP000696573">
    <property type="component" value="Unassembled WGS sequence"/>
</dbReference>
<comment type="caution">
    <text evidence="1">The sequence shown here is derived from an EMBL/GenBank/DDBJ whole genome shotgun (WGS) entry which is preliminary data.</text>
</comment>
<sequence length="64" mass="7447">MPGAPEHAEHLIKRLITKLQDNYKIIYIDNYLNVVEYNPNILVKKGLNTIIKYLIKKVLPLLDS</sequence>
<reference evidence="1" key="1">
    <citation type="submission" date="2021-10" db="EMBL/GenBank/DDBJ databases">
        <authorList>
            <person name="Piombo E."/>
        </authorList>
    </citation>
    <scope>NUCLEOTIDE SEQUENCE</scope>
</reference>
<protein>
    <submittedName>
        <fullName evidence="1">Uncharacterized protein</fullName>
    </submittedName>
</protein>
<evidence type="ECO:0000313" key="2">
    <source>
        <dbReference type="Proteomes" id="UP000696573"/>
    </source>
</evidence>
<accession>A0A9N9VYS5</accession>
<dbReference type="AlphaFoldDB" id="A0A9N9VYS5"/>
<organism evidence="1 2">
    <name type="scientific">Clonostachys rhizophaga</name>
    <dbReference type="NCBI Taxonomy" id="160324"/>
    <lineage>
        <taxon>Eukaryota</taxon>
        <taxon>Fungi</taxon>
        <taxon>Dikarya</taxon>
        <taxon>Ascomycota</taxon>
        <taxon>Pezizomycotina</taxon>
        <taxon>Sordariomycetes</taxon>
        <taxon>Hypocreomycetidae</taxon>
        <taxon>Hypocreales</taxon>
        <taxon>Bionectriaceae</taxon>
        <taxon>Clonostachys</taxon>
    </lineage>
</organism>